<keyword evidence="3" id="KW-1185">Reference proteome</keyword>
<accession>A0A8J3AIV5</accession>
<dbReference type="Proteomes" id="UP000626244">
    <property type="component" value="Unassembled WGS sequence"/>
</dbReference>
<comment type="caution">
    <text evidence="2">The sequence shown here is derived from an EMBL/GenBank/DDBJ whole genome shotgun (WGS) entry which is preliminary data.</text>
</comment>
<proteinExistence type="predicted"/>
<feature type="coiled-coil region" evidence="1">
    <location>
        <begin position="17"/>
        <end position="44"/>
    </location>
</feature>
<dbReference type="OrthoDB" id="2991278at2"/>
<evidence type="ECO:0008006" key="4">
    <source>
        <dbReference type="Google" id="ProtNLM"/>
    </source>
</evidence>
<evidence type="ECO:0000313" key="3">
    <source>
        <dbReference type="Proteomes" id="UP000626244"/>
    </source>
</evidence>
<name>A0A8J3AIV5_9BACI</name>
<protein>
    <recommendedName>
        <fullName evidence="4">FbpB family small basic protein</fullName>
    </recommendedName>
</protein>
<dbReference type="EMBL" id="BMHB01000001">
    <property type="protein sequence ID" value="GGI13635.1"/>
    <property type="molecule type" value="Genomic_DNA"/>
</dbReference>
<keyword evidence="1" id="KW-0175">Coiled coil</keyword>
<dbReference type="RefSeq" id="WP_087998271.1">
    <property type="nucleotide sequence ID" value="NZ_BMHB01000001.1"/>
</dbReference>
<evidence type="ECO:0000313" key="2">
    <source>
        <dbReference type="EMBL" id="GGI13635.1"/>
    </source>
</evidence>
<evidence type="ECO:0000256" key="1">
    <source>
        <dbReference type="SAM" id="Coils"/>
    </source>
</evidence>
<sequence>MRKKRHKSFQELILENKNSLLNDQEALNKIYDRLEERLERKAKAE</sequence>
<dbReference type="InterPro" id="IPR025004">
    <property type="entry name" value="SenN/SenS"/>
</dbReference>
<dbReference type="Pfam" id="PF13040">
    <property type="entry name" value="Fur_reg_FbpB"/>
    <property type="match status" value="1"/>
</dbReference>
<reference evidence="3" key="1">
    <citation type="journal article" date="2019" name="Int. J. Syst. Evol. Microbiol.">
        <title>The Global Catalogue of Microorganisms (GCM) 10K type strain sequencing project: providing services to taxonomists for standard genome sequencing and annotation.</title>
        <authorList>
            <consortium name="The Broad Institute Genomics Platform"/>
            <consortium name="The Broad Institute Genome Sequencing Center for Infectious Disease"/>
            <person name="Wu L."/>
            <person name="Ma J."/>
        </authorList>
    </citation>
    <scope>NUCLEOTIDE SEQUENCE [LARGE SCALE GENOMIC DNA]</scope>
    <source>
        <strain evidence="3">CGMCC 1.14993</strain>
    </source>
</reference>
<dbReference type="AlphaFoldDB" id="A0A8J3AIV5"/>
<gene>
    <name evidence="2" type="ORF">GCM10007380_18900</name>
</gene>
<organism evidence="2 3">
    <name type="scientific">Gottfriedia solisilvae</name>
    <dbReference type="NCBI Taxonomy" id="1516104"/>
    <lineage>
        <taxon>Bacteria</taxon>
        <taxon>Bacillati</taxon>
        <taxon>Bacillota</taxon>
        <taxon>Bacilli</taxon>
        <taxon>Bacillales</taxon>
        <taxon>Bacillaceae</taxon>
        <taxon>Gottfriedia</taxon>
    </lineage>
</organism>